<dbReference type="GO" id="GO:0005886">
    <property type="term" value="C:plasma membrane"/>
    <property type="evidence" value="ECO:0007669"/>
    <property type="project" value="TreeGrafter"/>
</dbReference>
<dbReference type="CDD" id="cd00063">
    <property type="entry name" value="FN3"/>
    <property type="match status" value="2"/>
</dbReference>
<feature type="domain" description="Fibronectin type-III" evidence="3">
    <location>
        <begin position="124"/>
        <end position="220"/>
    </location>
</feature>
<dbReference type="Proteomes" id="UP000694892">
    <property type="component" value="Chromosome 2S"/>
</dbReference>
<keyword evidence="2" id="KW-0732">Signal</keyword>
<dbReference type="PROSITE" id="PS50853">
    <property type="entry name" value="FN3"/>
    <property type="match status" value="2"/>
</dbReference>
<evidence type="ECO:0000256" key="2">
    <source>
        <dbReference type="SAM" id="SignalP"/>
    </source>
</evidence>
<dbReference type="EMBL" id="CM004469">
    <property type="protein sequence ID" value="OCT91253.1"/>
    <property type="molecule type" value="Genomic_DNA"/>
</dbReference>
<dbReference type="SMART" id="SM00060">
    <property type="entry name" value="FN3"/>
    <property type="match status" value="3"/>
</dbReference>
<feature type="domain" description="Fibronectin type-III" evidence="3">
    <location>
        <begin position="322"/>
        <end position="422"/>
    </location>
</feature>
<keyword evidence="1" id="KW-1133">Transmembrane helix</keyword>
<dbReference type="SUPFAM" id="SSF49265">
    <property type="entry name" value="Fibronectin type III"/>
    <property type="match status" value="4"/>
</dbReference>
<dbReference type="Pfam" id="PF01108">
    <property type="entry name" value="Tissue_fac"/>
    <property type="match status" value="2"/>
</dbReference>
<gene>
    <name evidence="4" type="ORF">XELAEV_18014304mg</name>
</gene>
<keyword evidence="1" id="KW-0812">Transmembrane</keyword>
<dbReference type="InterPro" id="IPR036116">
    <property type="entry name" value="FN3_sf"/>
</dbReference>
<evidence type="ECO:0000313" key="4">
    <source>
        <dbReference type="EMBL" id="OCT91253.1"/>
    </source>
</evidence>
<dbReference type="InterPro" id="IPR050650">
    <property type="entry name" value="Type-II_Cytokine-TF_Rcpt"/>
</dbReference>
<evidence type="ECO:0000256" key="1">
    <source>
        <dbReference type="SAM" id="Phobius"/>
    </source>
</evidence>
<organism evidence="4 5">
    <name type="scientific">Xenopus laevis</name>
    <name type="common">African clawed frog</name>
    <dbReference type="NCBI Taxonomy" id="8355"/>
    <lineage>
        <taxon>Eukaryota</taxon>
        <taxon>Metazoa</taxon>
        <taxon>Chordata</taxon>
        <taxon>Craniata</taxon>
        <taxon>Vertebrata</taxon>
        <taxon>Euteleostomi</taxon>
        <taxon>Amphibia</taxon>
        <taxon>Batrachia</taxon>
        <taxon>Anura</taxon>
        <taxon>Pipoidea</taxon>
        <taxon>Pipidae</taxon>
        <taxon>Xenopodinae</taxon>
        <taxon>Xenopus</taxon>
        <taxon>Xenopus</taxon>
    </lineage>
</organism>
<dbReference type="PANTHER" id="PTHR20859:SF92">
    <property type="entry name" value="INTERFERON GAMMA RECEPTOR 2 (INTERFERON GAMMA TRANSDUCER 1), GENE 2"/>
    <property type="match status" value="1"/>
</dbReference>
<dbReference type="Gene3D" id="2.60.40.10">
    <property type="entry name" value="Immunoglobulins"/>
    <property type="match status" value="3"/>
</dbReference>
<dbReference type="AlphaFoldDB" id="A0A974DG20"/>
<keyword evidence="1" id="KW-0472">Membrane</keyword>
<feature type="transmembrane region" description="Helical" evidence="1">
    <location>
        <begin position="430"/>
        <end position="451"/>
    </location>
</feature>
<reference evidence="5" key="1">
    <citation type="journal article" date="2016" name="Nature">
        <title>Genome evolution in the allotetraploid frog Xenopus laevis.</title>
        <authorList>
            <person name="Session A.M."/>
            <person name="Uno Y."/>
            <person name="Kwon T."/>
            <person name="Chapman J.A."/>
            <person name="Toyoda A."/>
            <person name="Takahashi S."/>
            <person name="Fukui A."/>
            <person name="Hikosaka A."/>
            <person name="Suzuki A."/>
            <person name="Kondo M."/>
            <person name="van Heeringen S.J."/>
            <person name="Quigley I."/>
            <person name="Heinz S."/>
            <person name="Ogino H."/>
            <person name="Ochi H."/>
            <person name="Hellsten U."/>
            <person name="Lyons J.B."/>
            <person name="Simakov O."/>
            <person name="Putnam N."/>
            <person name="Stites J."/>
            <person name="Kuroki Y."/>
            <person name="Tanaka T."/>
            <person name="Michiue T."/>
            <person name="Watanabe M."/>
            <person name="Bogdanovic O."/>
            <person name="Lister R."/>
            <person name="Georgiou G."/>
            <person name="Paranjpe S.S."/>
            <person name="van Kruijsbergen I."/>
            <person name="Shu S."/>
            <person name="Carlson J."/>
            <person name="Kinoshita T."/>
            <person name="Ohta Y."/>
            <person name="Mawaribuchi S."/>
            <person name="Jenkins J."/>
            <person name="Grimwood J."/>
            <person name="Schmutz J."/>
            <person name="Mitros T."/>
            <person name="Mozaffari S.V."/>
            <person name="Suzuki Y."/>
            <person name="Haramoto Y."/>
            <person name="Yamamoto T.S."/>
            <person name="Takagi C."/>
            <person name="Heald R."/>
            <person name="Miller K."/>
            <person name="Haudenschild C."/>
            <person name="Kitzman J."/>
            <person name="Nakayama T."/>
            <person name="Izutsu Y."/>
            <person name="Robert J."/>
            <person name="Fortriede J."/>
            <person name="Burns K."/>
            <person name="Lotay V."/>
            <person name="Karimi K."/>
            <person name="Yasuoka Y."/>
            <person name="Dichmann D.S."/>
            <person name="Flajnik M.F."/>
            <person name="Houston D.W."/>
            <person name="Shendure J."/>
            <person name="DuPasquier L."/>
            <person name="Vize P.D."/>
            <person name="Zorn A.M."/>
            <person name="Ito M."/>
            <person name="Marcotte E.M."/>
            <person name="Wallingford J.B."/>
            <person name="Ito Y."/>
            <person name="Asashima M."/>
            <person name="Ueno N."/>
            <person name="Matsuda Y."/>
            <person name="Veenstra G.J."/>
            <person name="Fujiyama A."/>
            <person name="Harland R.M."/>
            <person name="Taira M."/>
            <person name="Rokhsar D.S."/>
        </authorList>
    </citation>
    <scope>NUCLEOTIDE SEQUENCE [LARGE SCALE GENOMIC DNA]</scope>
    <source>
        <strain evidence="5">J</strain>
    </source>
</reference>
<feature type="chain" id="PRO_5037974410" description="Fibronectin type-III domain-containing protein" evidence="2">
    <location>
        <begin position="25"/>
        <end position="508"/>
    </location>
</feature>
<dbReference type="InterPro" id="IPR013783">
    <property type="entry name" value="Ig-like_fold"/>
</dbReference>
<proteinExistence type="predicted"/>
<accession>A0A974DG20</accession>
<dbReference type="OMA" id="WTETSEF"/>
<sequence length="508" mass="57608">MATACFSQALPLILVLLLCTDAVSVLPAPGNVSVSSFNLQQILQWDPVKVENVTYMVEYRSWYEGDNDYLALCKKTTQTECNFTALVPFNWRIILRVRAEVGNLSSIWRETPKFQATRNTTLGPVKSLKLLPREAVHDAISVSFEPPISREILPHGSVMKFTLHYWKNSSGKEKEISSTNTHILLKDLDPMSVYCVEVTASVWNLVGEPSETVCEKTSAAPDGIFMLPAPKNVHIDSYNLQHKLLWDPILLENVTYTVHLMWGNKDDYIVLCENLIEPVCDFTEEIEFKWRIVVRVRAQRGPAHSNWTETSEFQAASHTKLGPVNFLMVTTREEEPNSLYVSFESPLPPNTEYSMKYLLQYWRKGFAVKTELWVTNTLLKLKDLEASAEYCVNVTAVMKIPPVIPDLTGETSHVVCAKTPGAPGVTADKVIFISVGLIILCCIFLGFSYAFSRHRGRIKTWLYPPYNIPPDIEQYLQEPPWNGHLEKSKELHSAEEQYDIISIVESES</sequence>
<dbReference type="Pfam" id="PF09294">
    <property type="entry name" value="Interfer-bind"/>
    <property type="match status" value="2"/>
</dbReference>
<evidence type="ECO:0000259" key="3">
    <source>
        <dbReference type="PROSITE" id="PS50853"/>
    </source>
</evidence>
<feature type="signal peptide" evidence="2">
    <location>
        <begin position="1"/>
        <end position="24"/>
    </location>
</feature>
<dbReference type="FunFam" id="2.60.40.10:FF:002797">
    <property type="entry name" value="Interferon gamma receptor 2 (interferon gamma transducer 1), gene 2"/>
    <property type="match status" value="1"/>
</dbReference>
<dbReference type="InterPro" id="IPR003961">
    <property type="entry name" value="FN3_dom"/>
</dbReference>
<name>A0A974DG20_XENLA</name>
<protein>
    <recommendedName>
        <fullName evidence="3">Fibronectin type-III domain-containing protein</fullName>
    </recommendedName>
</protein>
<dbReference type="InterPro" id="IPR015373">
    <property type="entry name" value="Interferon/interleukin_rcp_dom"/>
</dbReference>
<dbReference type="PANTHER" id="PTHR20859">
    <property type="entry name" value="INTERFERON/INTERLEUKIN RECEPTOR"/>
    <property type="match status" value="1"/>
</dbReference>
<evidence type="ECO:0000313" key="5">
    <source>
        <dbReference type="Proteomes" id="UP000694892"/>
    </source>
</evidence>
<dbReference type="GO" id="GO:0004896">
    <property type="term" value="F:cytokine receptor activity"/>
    <property type="evidence" value="ECO:0007669"/>
    <property type="project" value="TreeGrafter"/>
</dbReference>